<evidence type="ECO:0000256" key="7">
    <source>
        <dbReference type="SAM" id="Coils"/>
    </source>
</evidence>
<name>A0A368BLF9_9GAMM</name>
<evidence type="ECO:0000256" key="5">
    <source>
        <dbReference type="ARBA" id="ARBA00025050"/>
    </source>
</evidence>
<feature type="domain" description="Ribosome recycling factor" evidence="8">
    <location>
        <begin position="22"/>
        <end position="185"/>
    </location>
</feature>
<reference evidence="9 10" key="1">
    <citation type="journal article" date="2018" name="Microbiome">
        <title>Fine metagenomic profile of the Mediterranean stratified and mixed water columns revealed by assembly and recruitment.</title>
        <authorList>
            <person name="Haro-Moreno J.M."/>
            <person name="Lopez-Perez M."/>
            <person name="De La Torre J.R."/>
            <person name="Picazo A."/>
            <person name="Camacho A."/>
            <person name="Rodriguez-Valera F."/>
        </authorList>
    </citation>
    <scope>NUCLEOTIDE SEQUENCE [LARGE SCALE GENOMIC DNA]</scope>
    <source>
        <strain evidence="9">MED-G83</strain>
    </source>
</reference>
<gene>
    <name evidence="6" type="primary">frr</name>
    <name evidence="9" type="ORF">DBW97_03765</name>
</gene>
<comment type="similarity">
    <text evidence="2 6">Belongs to the RRF family.</text>
</comment>
<dbReference type="FunFam" id="1.10.132.20:FF:000001">
    <property type="entry name" value="Ribosome-recycling factor"/>
    <property type="match status" value="1"/>
</dbReference>
<dbReference type="FunFam" id="3.30.1360.40:FF:000001">
    <property type="entry name" value="Ribosome-recycling factor"/>
    <property type="match status" value="1"/>
</dbReference>
<dbReference type="InterPro" id="IPR036191">
    <property type="entry name" value="RRF_sf"/>
</dbReference>
<dbReference type="PANTHER" id="PTHR20982:SF3">
    <property type="entry name" value="MITOCHONDRIAL RIBOSOME RECYCLING FACTOR PSEUDO 1"/>
    <property type="match status" value="1"/>
</dbReference>
<accession>A0A368BLF9</accession>
<dbReference type="AlphaFoldDB" id="A0A368BLF9"/>
<sequence length="187" mass="21070">MDSYENIIGDCENRMQSSLNNFNDNLKKIRTGRANPSMLDGIMVDYYGTETPLNQCCSITVEDSKTLSLSPWDKSLVQEIDRAIQKSDLGINPTVAGEVLRIIMPPLTEESRKDLTKRARNEAENARVAIRNIRRDSLASMKSLEKDGELTKDDISDSEKDIQEITNKYINLVDQSVAAKEKDLLTI</sequence>
<dbReference type="EMBL" id="QOPD01000006">
    <property type="protein sequence ID" value="RCL37915.1"/>
    <property type="molecule type" value="Genomic_DNA"/>
</dbReference>
<dbReference type="GO" id="GO:0002184">
    <property type="term" value="P:cytoplasmic translational termination"/>
    <property type="evidence" value="ECO:0007669"/>
    <property type="project" value="TreeGrafter"/>
</dbReference>
<evidence type="ECO:0000313" key="10">
    <source>
        <dbReference type="Proteomes" id="UP000252147"/>
    </source>
</evidence>
<protein>
    <recommendedName>
        <fullName evidence="6">Ribosome-recycling factor</fullName>
        <shortName evidence="6">RRF</shortName>
    </recommendedName>
    <alternativeName>
        <fullName evidence="6">Ribosome-releasing factor</fullName>
    </alternativeName>
</protein>
<dbReference type="GO" id="GO:0005829">
    <property type="term" value="C:cytosol"/>
    <property type="evidence" value="ECO:0007669"/>
    <property type="project" value="GOC"/>
</dbReference>
<keyword evidence="4 6" id="KW-0648">Protein biosynthesis</keyword>
<comment type="subcellular location">
    <subcellularLocation>
        <location evidence="1 6">Cytoplasm</location>
    </subcellularLocation>
</comment>
<evidence type="ECO:0000256" key="4">
    <source>
        <dbReference type="ARBA" id="ARBA00022917"/>
    </source>
</evidence>
<dbReference type="HAMAP" id="MF_00040">
    <property type="entry name" value="RRF"/>
    <property type="match status" value="1"/>
</dbReference>
<dbReference type="NCBIfam" id="TIGR00496">
    <property type="entry name" value="frr"/>
    <property type="match status" value="1"/>
</dbReference>
<evidence type="ECO:0000256" key="2">
    <source>
        <dbReference type="ARBA" id="ARBA00005912"/>
    </source>
</evidence>
<evidence type="ECO:0000259" key="8">
    <source>
        <dbReference type="Pfam" id="PF01765"/>
    </source>
</evidence>
<keyword evidence="3 6" id="KW-0963">Cytoplasm</keyword>
<dbReference type="GO" id="GO:0043023">
    <property type="term" value="F:ribosomal large subunit binding"/>
    <property type="evidence" value="ECO:0007669"/>
    <property type="project" value="TreeGrafter"/>
</dbReference>
<comment type="caution">
    <text evidence="9">The sequence shown here is derived from an EMBL/GenBank/DDBJ whole genome shotgun (WGS) entry which is preliminary data.</text>
</comment>
<dbReference type="Proteomes" id="UP000252147">
    <property type="component" value="Unassembled WGS sequence"/>
</dbReference>
<proteinExistence type="inferred from homology"/>
<evidence type="ECO:0000256" key="3">
    <source>
        <dbReference type="ARBA" id="ARBA00022490"/>
    </source>
</evidence>
<evidence type="ECO:0000313" key="9">
    <source>
        <dbReference type="EMBL" id="RCL37915.1"/>
    </source>
</evidence>
<dbReference type="CDD" id="cd00520">
    <property type="entry name" value="RRF"/>
    <property type="match status" value="1"/>
</dbReference>
<dbReference type="InterPro" id="IPR023584">
    <property type="entry name" value="Ribosome_recyc_fac_dom"/>
</dbReference>
<dbReference type="SUPFAM" id="SSF55194">
    <property type="entry name" value="Ribosome recycling factor, RRF"/>
    <property type="match status" value="1"/>
</dbReference>
<feature type="coiled-coil region" evidence="7">
    <location>
        <begin position="116"/>
        <end position="175"/>
    </location>
</feature>
<dbReference type="Pfam" id="PF01765">
    <property type="entry name" value="RRF"/>
    <property type="match status" value="1"/>
</dbReference>
<dbReference type="Gene3D" id="3.30.1360.40">
    <property type="match status" value="1"/>
</dbReference>
<dbReference type="PANTHER" id="PTHR20982">
    <property type="entry name" value="RIBOSOME RECYCLING FACTOR"/>
    <property type="match status" value="1"/>
</dbReference>
<evidence type="ECO:0000256" key="6">
    <source>
        <dbReference type="HAMAP-Rule" id="MF_00040"/>
    </source>
</evidence>
<dbReference type="Gene3D" id="1.10.132.20">
    <property type="entry name" value="Ribosome-recycling factor"/>
    <property type="match status" value="1"/>
</dbReference>
<comment type="function">
    <text evidence="5 6">Responsible for the release of ribosomes from messenger RNA at the termination of protein biosynthesis. May increase the efficiency of translation by recycling ribosomes from one round of translation to another.</text>
</comment>
<dbReference type="InterPro" id="IPR002661">
    <property type="entry name" value="Ribosome_recyc_fac"/>
</dbReference>
<keyword evidence="7" id="KW-0175">Coiled coil</keyword>
<evidence type="ECO:0000256" key="1">
    <source>
        <dbReference type="ARBA" id="ARBA00004496"/>
    </source>
</evidence>
<organism evidence="9 10">
    <name type="scientific">SAR86 cluster bacterium</name>
    <dbReference type="NCBI Taxonomy" id="2030880"/>
    <lineage>
        <taxon>Bacteria</taxon>
        <taxon>Pseudomonadati</taxon>
        <taxon>Pseudomonadota</taxon>
        <taxon>Gammaproteobacteria</taxon>
        <taxon>SAR86 cluster</taxon>
    </lineage>
</organism>